<dbReference type="KEGG" id="nou:Natoc_4193"/>
<dbReference type="OrthoDB" id="43518at2157"/>
<proteinExistence type="predicted"/>
<dbReference type="Gene3D" id="3.30.70.1450">
    <property type="entry name" value="Regulator of K+ conductance, C-terminal domain"/>
    <property type="match status" value="2"/>
</dbReference>
<dbReference type="PROSITE" id="PS51201">
    <property type="entry name" value="RCK_N"/>
    <property type="match status" value="1"/>
</dbReference>
<keyword evidence="1" id="KW-0812">Transmembrane</keyword>
<dbReference type="GO" id="GO:0008324">
    <property type="term" value="F:monoatomic cation transmembrane transporter activity"/>
    <property type="evidence" value="ECO:0007669"/>
    <property type="project" value="InterPro"/>
</dbReference>
<name>L0K6Z3_9EURY</name>
<feature type="transmembrane region" description="Helical" evidence="1">
    <location>
        <begin position="12"/>
        <end position="30"/>
    </location>
</feature>
<dbReference type="SUPFAM" id="SSF116726">
    <property type="entry name" value="TrkA C-terminal domain-like"/>
    <property type="match status" value="2"/>
</dbReference>
<sequence>MPPWISRRAVTYLGLVVVTTAVFTVAYNVGMTTWEDEPQRLVQSFEVVFQSFTTTGYGQDAPWETTRMNLLVVGMQLAGIGLILGAIDAFVVPWFQTAFRTSPPKQPVTLEDHVVICGYTPRTESFATQLDSLDRPFTVVEPDGETATELHEDGTTVVHGDPESVDVLELAAVETATAVVIDVADDVNASIVLSVQELNANVPIVTVAEDEDRAPYQRIAGADTVLSPRQLLGESLAGRVPTAVTSDVDASVPISDELELVEVSVTAGSQLCGQSIAECELSDQFGVVVVGAWFDGEFESPVEMDLEVTPDTRLLVAGDPKNVDELRSQAHSTVRDLAPQRVLIAGYDESGEAAAKTLGGTTTQVTILDIEDKPGVDVVGDAREPGMLREAGIEDASAVIVTVGDDTTAIFVTLVVQDLNAGVDVFARADREEDVQKLYRAGADDVQALATVSGRMMVSTVFEDEAALAFDKRIRVVATPTGELGGQTLETGDIRERTGTTVLAIVRDDDVITEFDPQSFELEDDDELVLAGTDENVRRFEREFG</sequence>
<dbReference type="PANTHER" id="PTHR43833">
    <property type="entry name" value="POTASSIUM CHANNEL PROTEIN 2-RELATED-RELATED"/>
    <property type="match status" value="1"/>
</dbReference>
<evidence type="ECO:0000259" key="2">
    <source>
        <dbReference type="PROSITE" id="PS51201"/>
    </source>
</evidence>
<organism evidence="4 5">
    <name type="scientific">Natronococcus occultus SP4</name>
    <dbReference type="NCBI Taxonomy" id="694430"/>
    <lineage>
        <taxon>Archaea</taxon>
        <taxon>Methanobacteriati</taxon>
        <taxon>Methanobacteriota</taxon>
        <taxon>Stenosarchaea group</taxon>
        <taxon>Halobacteria</taxon>
        <taxon>Halobacteriales</taxon>
        <taxon>Natrialbaceae</taxon>
        <taxon>Natronococcus</taxon>
    </lineage>
</organism>
<keyword evidence="1" id="KW-0472">Membrane</keyword>
<evidence type="ECO:0000256" key="1">
    <source>
        <dbReference type="SAM" id="Phobius"/>
    </source>
</evidence>
<feature type="transmembrane region" description="Helical" evidence="1">
    <location>
        <begin position="70"/>
        <end position="95"/>
    </location>
</feature>
<dbReference type="InterPro" id="IPR050721">
    <property type="entry name" value="Trk_Ktr_HKT_K-transport"/>
</dbReference>
<dbReference type="HOGENOM" id="CLU_035216_0_0_2"/>
<dbReference type="Pfam" id="PF02080">
    <property type="entry name" value="TrkA_C"/>
    <property type="match status" value="2"/>
</dbReference>
<protein>
    <submittedName>
        <fullName evidence="4">K+ transport system, NAD-binding component</fullName>
    </submittedName>
</protein>
<dbReference type="PROSITE" id="PS51202">
    <property type="entry name" value="RCK_C"/>
    <property type="match status" value="2"/>
</dbReference>
<dbReference type="Gene3D" id="3.40.50.720">
    <property type="entry name" value="NAD(P)-binding Rossmann-like Domain"/>
    <property type="match status" value="2"/>
</dbReference>
<keyword evidence="4" id="KW-0614">Plasmid</keyword>
<dbReference type="SUPFAM" id="SSF51735">
    <property type="entry name" value="NAD(P)-binding Rossmann-fold domains"/>
    <property type="match status" value="2"/>
</dbReference>
<dbReference type="GeneID" id="14405920"/>
<dbReference type="RefSeq" id="WP_015323324.1">
    <property type="nucleotide sequence ID" value="NC_019976.1"/>
</dbReference>
<evidence type="ECO:0000313" key="4">
    <source>
        <dbReference type="EMBL" id="AGB39893.1"/>
    </source>
</evidence>
<dbReference type="AlphaFoldDB" id="L0K6Z3"/>
<dbReference type="Proteomes" id="UP000010878">
    <property type="component" value="Plasmid 2"/>
</dbReference>
<dbReference type="InterPro" id="IPR036291">
    <property type="entry name" value="NAD(P)-bd_dom_sf"/>
</dbReference>
<dbReference type="EMBL" id="CP003931">
    <property type="protein sequence ID" value="AGB39893.1"/>
    <property type="molecule type" value="Genomic_DNA"/>
</dbReference>
<dbReference type="InterPro" id="IPR006037">
    <property type="entry name" value="RCK_C"/>
</dbReference>
<dbReference type="Pfam" id="PF02254">
    <property type="entry name" value="TrkA_N"/>
    <property type="match status" value="2"/>
</dbReference>
<accession>L0K6Z3</accession>
<dbReference type="SUPFAM" id="SSF81324">
    <property type="entry name" value="Voltage-gated potassium channels"/>
    <property type="match status" value="1"/>
</dbReference>
<feature type="domain" description="RCK C-terminal" evidence="3">
    <location>
        <begin position="248"/>
        <end position="332"/>
    </location>
</feature>
<keyword evidence="5" id="KW-1185">Reference proteome</keyword>
<dbReference type="InterPro" id="IPR036721">
    <property type="entry name" value="RCK_C_sf"/>
</dbReference>
<gene>
    <name evidence="4" type="ORF">Natoc_4193</name>
</gene>
<dbReference type="Gene3D" id="1.10.287.70">
    <property type="match status" value="1"/>
</dbReference>
<geneLocation type="plasmid" evidence="4">
    <name>2</name>
</geneLocation>
<feature type="domain" description="RCK N-terminal" evidence="2">
    <location>
        <begin position="111"/>
        <end position="226"/>
    </location>
</feature>
<dbReference type="GO" id="GO:0006813">
    <property type="term" value="P:potassium ion transport"/>
    <property type="evidence" value="ECO:0007669"/>
    <property type="project" value="InterPro"/>
</dbReference>
<evidence type="ECO:0000259" key="3">
    <source>
        <dbReference type="PROSITE" id="PS51202"/>
    </source>
</evidence>
<feature type="domain" description="RCK C-terminal" evidence="3">
    <location>
        <begin position="460"/>
        <end position="545"/>
    </location>
</feature>
<dbReference type="InterPro" id="IPR003148">
    <property type="entry name" value="RCK_N"/>
</dbReference>
<reference evidence="4 5" key="1">
    <citation type="submission" date="2012-11" db="EMBL/GenBank/DDBJ databases">
        <title>FINISHED of Natronococcus occultus SP4, DSM 3396.</title>
        <authorList>
            <consortium name="DOE Joint Genome Institute"/>
            <person name="Eisen J."/>
            <person name="Huntemann M."/>
            <person name="Wei C.-L."/>
            <person name="Han J."/>
            <person name="Detter J.C."/>
            <person name="Han C."/>
            <person name="Tapia R."/>
            <person name="Chen A."/>
            <person name="Kyrpides N."/>
            <person name="Mavromatis K."/>
            <person name="Markowitz V."/>
            <person name="Szeto E."/>
            <person name="Ivanova N."/>
            <person name="Mikhailova N."/>
            <person name="Ovchinnikova G."/>
            <person name="Pagani I."/>
            <person name="Pati A."/>
            <person name="Goodwin L."/>
            <person name="Nordberg H.P."/>
            <person name="Cantor M.N."/>
            <person name="Hua S.X."/>
            <person name="Woyke T."/>
            <person name="Eisen J."/>
            <person name="Klenk H.-P."/>
            <person name="Klenk H.-P."/>
        </authorList>
    </citation>
    <scope>NUCLEOTIDE SEQUENCE [LARGE SCALE GENOMIC DNA]</scope>
    <source>
        <strain evidence="4 5">SP4</strain>
        <plasmid evidence="5">Plasmid 2</plasmid>
    </source>
</reference>
<evidence type="ECO:0000313" key="5">
    <source>
        <dbReference type="Proteomes" id="UP000010878"/>
    </source>
</evidence>
<keyword evidence="1" id="KW-1133">Transmembrane helix</keyword>
<dbReference type="PANTHER" id="PTHR43833:SF9">
    <property type="entry name" value="POTASSIUM CHANNEL PROTEIN YUGO-RELATED"/>
    <property type="match status" value="1"/>
</dbReference>